<dbReference type="KEGG" id="dpl:KGM_200743"/>
<dbReference type="InterPro" id="IPR052091">
    <property type="entry name" value="Beta-ala_Activ/Resist"/>
</dbReference>
<dbReference type="Pfam" id="PF13570">
    <property type="entry name" value="Beta-prop_ACSF4"/>
    <property type="match status" value="1"/>
</dbReference>
<evidence type="ECO:0000313" key="3">
    <source>
        <dbReference type="Proteomes" id="UP000007151"/>
    </source>
</evidence>
<dbReference type="eggNOG" id="KOG1176">
    <property type="taxonomic scope" value="Eukaryota"/>
</dbReference>
<dbReference type="Gene3D" id="2.130.10.10">
    <property type="entry name" value="YVTN repeat-like/Quinoprotein amine dehydrogenase"/>
    <property type="match status" value="1"/>
</dbReference>
<organism evidence="2 3">
    <name type="scientific">Danaus plexippus plexippus</name>
    <dbReference type="NCBI Taxonomy" id="278856"/>
    <lineage>
        <taxon>Eukaryota</taxon>
        <taxon>Metazoa</taxon>
        <taxon>Ecdysozoa</taxon>
        <taxon>Arthropoda</taxon>
        <taxon>Hexapoda</taxon>
        <taxon>Insecta</taxon>
        <taxon>Pterygota</taxon>
        <taxon>Neoptera</taxon>
        <taxon>Endopterygota</taxon>
        <taxon>Lepidoptera</taxon>
        <taxon>Glossata</taxon>
        <taxon>Ditrysia</taxon>
        <taxon>Papilionoidea</taxon>
        <taxon>Nymphalidae</taxon>
        <taxon>Danainae</taxon>
        <taxon>Danaini</taxon>
        <taxon>Danaina</taxon>
        <taxon>Danaus</taxon>
        <taxon>Danaus</taxon>
    </lineage>
</organism>
<dbReference type="AlphaFoldDB" id="A0A212EX01"/>
<dbReference type="InterPro" id="IPR002372">
    <property type="entry name" value="PQQ_rpt_dom"/>
</dbReference>
<dbReference type="InterPro" id="IPR015943">
    <property type="entry name" value="WD40/YVTN_repeat-like_dom_sf"/>
</dbReference>
<dbReference type="FunCoup" id="A0A212EX01">
    <property type="interactions" value="809"/>
</dbReference>
<gene>
    <name evidence="2" type="ORF">KGM_200743</name>
</gene>
<dbReference type="InterPro" id="IPR011047">
    <property type="entry name" value="Quinoprotein_ADH-like_sf"/>
</dbReference>
<evidence type="ECO:0000259" key="1">
    <source>
        <dbReference type="Pfam" id="PF13570"/>
    </source>
</evidence>
<dbReference type="InParanoid" id="A0A212EX01"/>
<dbReference type="Gene3D" id="2.40.10.480">
    <property type="match status" value="1"/>
</dbReference>
<dbReference type="Proteomes" id="UP000007151">
    <property type="component" value="Unassembled WGS sequence"/>
</dbReference>
<dbReference type="SUPFAM" id="SSF56801">
    <property type="entry name" value="Acetyl-CoA synthetase-like"/>
    <property type="match status" value="2"/>
</dbReference>
<evidence type="ECO:0000313" key="2">
    <source>
        <dbReference type="EMBL" id="OWR46038.1"/>
    </source>
</evidence>
<dbReference type="SMART" id="SM00564">
    <property type="entry name" value="PQQ"/>
    <property type="match status" value="4"/>
</dbReference>
<dbReference type="Gene3D" id="3.40.50.12780">
    <property type="entry name" value="N-terminal domain of ligase-like"/>
    <property type="match status" value="1"/>
</dbReference>
<protein>
    <submittedName>
        <fullName evidence="2">Acyl-CoA synthetase family member 4 like protein</fullName>
    </submittedName>
</protein>
<dbReference type="InterPro" id="IPR045851">
    <property type="entry name" value="AMP-bd_C_sf"/>
</dbReference>
<dbReference type="GO" id="GO:0043041">
    <property type="term" value="P:amino acid activation for nonribosomal peptide biosynthetic process"/>
    <property type="evidence" value="ECO:0007669"/>
    <property type="project" value="TreeGrafter"/>
</dbReference>
<reference evidence="2 3" key="1">
    <citation type="journal article" date="2011" name="Cell">
        <title>The monarch butterfly genome yields insights into long-distance migration.</title>
        <authorList>
            <person name="Zhan S."/>
            <person name="Merlin C."/>
            <person name="Boore J.L."/>
            <person name="Reppert S.M."/>
        </authorList>
    </citation>
    <scope>NUCLEOTIDE SEQUENCE [LARGE SCALE GENOMIC DNA]</scope>
    <source>
        <strain evidence="2">F-2</strain>
    </source>
</reference>
<dbReference type="STRING" id="278856.A0A212EX01"/>
<proteinExistence type="predicted"/>
<sequence>MKRKNGYYDVFLQTCARYPSKIALRIYDNGIYRHYTYSEIYGACEYISQNLQQLKFSRGVIGLVSDRNIIIPCVIAAANSTLRVLALGGEPLSGINRLRELKDIANKTRIFMLYGVTEMSCWACAAELDLNRILNDREIPLGNCLSETEIIVEPTNKNKNTGKIVLVSKTRKCLILNKSVGTEETNSLKFIDTGDIGEVRNGTIYYRGRTDDVIKRFGQKVSLQEIQTTIMMCPRVKSCSCIWLPKPMLLVVYFASETLNSQELSDFLKCKLEEKHWPDKIIKVDSIPTNPHGKISKKILQQMFEKSPQTLPTLDSLRVLFLKELKATLSKNFTYDQVKESDFFSVGGTSFLAVSMCNKLSLACPQFGKFILPYLLSHNRKIDDIMQLASQELGLKEIKSKKRLRSASYTESIASGSQKKTVKIMNSQNPMEFILLWTFDTGKCVDASPTLFQHKFNLYITVGSHSGMIVVIDAISGTCQGSIKLKSRVEASVVCYNEAPLSTPCGVVGSYDGTIICFTLESCKEKWRINIGSMIKSKGVCCKGCLYIASYDGKVRCIDINSGHVKDVIEVSDKAISADLMLAKNKFILLGTLSAVYASINTETKSIVWRGTLSSPVFAAPALYDGDKYVIIAEVNGTIHCRTVEKGIKIWKYQGAKGNIFSSICIKELDKLKWQMTFGCHDNKVYSLIVKNFQPSLQWKAELSSPIYATPRILSDKLLLTAANNGTLCILDSDTGITLTEYKLPNETFSTPAIYGDYIFIGCRNDHVFCIKYVMNI</sequence>
<dbReference type="Gene3D" id="3.30.300.30">
    <property type="match status" value="1"/>
</dbReference>
<dbReference type="InterPro" id="IPR018391">
    <property type="entry name" value="PQQ_b-propeller_rpt"/>
</dbReference>
<dbReference type="eggNOG" id="KOG4649">
    <property type="taxonomic scope" value="Eukaryota"/>
</dbReference>
<dbReference type="SUPFAM" id="SSF50998">
    <property type="entry name" value="Quinoprotein alcohol dehydrogenase-like"/>
    <property type="match status" value="1"/>
</dbReference>
<accession>A0A212EX01</accession>
<keyword evidence="3" id="KW-1185">Reference proteome</keyword>
<comment type="caution">
    <text evidence="2">The sequence shown here is derived from an EMBL/GenBank/DDBJ whole genome shotgun (WGS) entry which is preliminary data.</text>
</comment>
<dbReference type="EMBL" id="AGBW02011847">
    <property type="protein sequence ID" value="OWR46038.1"/>
    <property type="molecule type" value="Genomic_DNA"/>
</dbReference>
<name>A0A212EX01_DANPL</name>
<dbReference type="PANTHER" id="PTHR44394">
    <property type="entry name" value="BETA-ALANINE-ACTIVATING ENZYME"/>
    <property type="match status" value="1"/>
</dbReference>
<feature type="domain" description="Pyrrolo-quinoline quinone repeat" evidence="1">
    <location>
        <begin position="441"/>
        <end position="772"/>
    </location>
</feature>
<dbReference type="PANTHER" id="PTHR44394:SF1">
    <property type="entry name" value="BETA-ALANINE-ACTIVATING ENZYME"/>
    <property type="match status" value="1"/>
</dbReference>
<dbReference type="InterPro" id="IPR042099">
    <property type="entry name" value="ANL_N_sf"/>
</dbReference>